<dbReference type="SUPFAM" id="SSF51735">
    <property type="entry name" value="NAD(P)-binding Rossmann-fold domains"/>
    <property type="match status" value="1"/>
</dbReference>
<dbReference type="VEuPathDB" id="FungiDB:LEMA_P074180.1"/>
<name>E5A884_LEPMJ</name>
<dbReference type="PANTHER" id="PTHR43008">
    <property type="entry name" value="BENZIL REDUCTASE"/>
    <property type="match status" value="1"/>
</dbReference>
<keyword evidence="6" id="KW-1185">Reference proteome</keyword>
<dbReference type="EMBL" id="FP929137">
    <property type="protein sequence ID" value="CBX99829.1"/>
    <property type="molecule type" value="Genomic_DNA"/>
</dbReference>
<dbReference type="FunFam" id="3.40.50.720:FF:000281">
    <property type="entry name" value="Uncharacterized oxidoreductase YIR035C"/>
    <property type="match status" value="1"/>
</dbReference>
<dbReference type="eggNOG" id="KOG1204">
    <property type="taxonomic scope" value="Eukaryota"/>
</dbReference>
<dbReference type="InterPro" id="IPR057326">
    <property type="entry name" value="KR_dom"/>
</dbReference>
<dbReference type="GeneID" id="13292636"/>
<dbReference type="FunCoup" id="E5A884">
    <property type="interactions" value="111"/>
</dbReference>
<dbReference type="Pfam" id="PF00106">
    <property type="entry name" value="adh_short"/>
    <property type="match status" value="1"/>
</dbReference>
<dbReference type="InterPro" id="IPR002347">
    <property type="entry name" value="SDR_fam"/>
</dbReference>
<dbReference type="Gene3D" id="3.40.50.720">
    <property type="entry name" value="NAD(P)-binding Rossmann-like Domain"/>
    <property type="match status" value="1"/>
</dbReference>
<protein>
    <submittedName>
        <fullName evidence="5">Similar to short chain dehydrogenase</fullName>
    </submittedName>
</protein>
<comment type="similarity">
    <text evidence="1">Belongs to the short-chain dehydrogenases/reductases (SDR) family.</text>
</comment>
<evidence type="ECO:0000259" key="4">
    <source>
        <dbReference type="SMART" id="SM00822"/>
    </source>
</evidence>
<dbReference type="InterPro" id="IPR036291">
    <property type="entry name" value="NAD(P)-bd_dom_sf"/>
</dbReference>
<dbReference type="SMART" id="SM00822">
    <property type="entry name" value="PKS_KR"/>
    <property type="match status" value="1"/>
</dbReference>
<keyword evidence="2" id="KW-0521">NADP</keyword>
<evidence type="ECO:0000313" key="6">
    <source>
        <dbReference type="Proteomes" id="UP000002668"/>
    </source>
</evidence>
<reference evidence="6" key="1">
    <citation type="journal article" date="2011" name="Nat. Commun.">
        <title>Effector diversification within compartments of the Leptosphaeria maculans genome affected by Repeat-Induced Point mutations.</title>
        <authorList>
            <person name="Rouxel T."/>
            <person name="Grandaubert J."/>
            <person name="Hane J.K."/>
            <person name="Hoede C."/>
            <person name="van de Wouw A.P."/>
            <person name="Couloux A."/>
            <person name="Dominguez V."/>
            <person name="Anthouard V."/>
            <person name="Bally P."/>
            <person name="Bourras S."/>
            <person name="Cozijnsen A.J."/>
            <person name="Ciuffetti L.M."/>
            <person name="Degrave A."/>
            <person name="Dilmaghani A."/>
            <person name="Duret L."/>
            <person name="Fudal I."/>
            <person name="Goodwin S.B."/>
            <person name="Gout L."/>
            <person name="Glaser N."/>
            <person name="Linglin J."/>
            <person name="Kema G.H.J."/>
            <person name="Lapalu N."/>
            <person name="Lawrence C.B."/>
            <person name="May K."/>
            <person name="Meyer M."/>
            <person name="Ollivier B."/>
            <person name="Poulain J."/>
            <person name="Schoch C.L."/>
            <person name="Simon A."/>
            <person name="Spatafora J.W."/>
            <person name="Stachowiak A."/>
            <person name="Turgeon B.G."/>
            <person name="Tyler B.M."/>
            <person name="Vincent D."/>
            <person name="Weissenbach J."/>
            <person name="Amselem J."/>
            <person name="Quesneville H."/>
            <person name="Oliver R.P."/>
            <person name="Wincker P."/>
            <person name="Balesdent M.-H."/>
            <person name="Howlett B.J."/>
        </authorList>
    </citation>
    <scope>NUCLEOTIDE SEQUENCE [LARGE SCALE GENOMIC DNA]</scope>
    <source>
        <strain evidence="6">JN3 / isolate v23.1.3 / race Av1-4-5-6-7-8</strain>
    </source>
</reference>
<accession>E5A884</accession>
<proteinExistence type="inferred from homology"/>
<dbReference type="AlphaFoldDB" id="E5A884"/>
<dbReference type="PRINTS" id="PR00081">
    <property type="entry name" value="GDHRDH"/>
</dbReference>
<gene>
    <name evidence="5" type="ORF">LEMA_P074180.1</name>
</gene>
<feature type="domain" description="Ketoreductase" evidence="4">
    <location>
        <begin position="7"/>
        <end position="188"/>
    </location>
</feature>
<dbReference type="Proteomes" id="UP000002668">
    <property type="component" value="Genome"/>
</dbReference>
<evidence type="ECO:0000313" key="5">
    <source>
        <dbReference type="EMBL" id="CBX99829.1"/>
    </source>
</evidence>
<evidence type="ECO:0000256" key="2">
    <source>
        <dbReference type="ARBA" id="ARBA00022857"/>
    </source>
</evidence>
<dbReference type="GO" id="GO:0050664">
    <property type="term" value="F:oxidoreductase activity, acting on NAD(P)H, oxygen as acceptor"/>
    <property type="evidence" value="ECO:0007669"/>
    <property type="project" value="TreeGrafter"/>
</dbReference>
<dbReference type="HOGENOM" id="CLU_010194_2_11_1"/>
<dbReference type="InParanoid" id="E5A884"/>
<organism evidence="6">
    <name type="scientific">Leptosphaeria maculans (strain JN3 / isolate v23.1.3 / race Av1-4-5-6-7-8)</name>
    <name type="common">Blackleg fungus</name>
    <name type="synonym">Phoma lingam</name>
    <dbReference type="NCBI Taxonomy" id="985895"/>
    <lineage>
        <taxon>Eukaryota</taxon>
        <taxon>Fungi</taxon>
        <taxon>Dikarya</taxon>
        <taxon>Ascomycota</taxon>
        <taxon>Pezizomycotina</taxon>
        <taxon>Dothideomycetes</taxon>
        <taxon>Pleosporomycetidae</taxon>
        <taxon>Pleosporales</taxon>
        <taxon>Pleosporineae</taxon>
        <taxon>Leptosphaeriaceae</taxon>
        <taxon>Plenodomus</taxon>
        <taxon>Plenodomus lingam/Leptosphaeria maculans species complex</taxon>
    </lineage>
</organism>
<dbReference type="OrthoDB" id="153074at2759"/>
<sequence length="262" mass="27632">MSETKDMVVILTGASRGIGLSTAHHLLSTNLTTKLLITARTLAPLAALQAQYGAARVEVLAGDAADFSLAGEAVERVLRRWGRLDALVVNHGGLEPVRKVGESSVEEWRAAFDRNVFGGLSFIQAALPALRTSHGRIILISSGAATTAYQGWAAYGAGKAVLNHLALSLAVEEPLVTSIALRPGVVDTEMQREIREVHAAQMSEGDRGKFLGLKEGGKLVRPERVGAVVGSLAVGVGRELSGRFLSWDDEVLAGFQGEEGSG</sequence>
<evidence type="ECO:0000256" key="3">
    <source>
        <dbReference type="ARBA" id="ARBA00023002"/>
    </source>
</evidence>
<dbReference type="STRING" id="985895.E5A884"/>
<evidence type="ECO:0000256" key="1">
    <source>
        <dbReference type="ARBA" id="ARBA00006484"/>
    </source>
</evidence>
<dbReference type="OMA" id="SHVDEWR"/>
<dbReference type="PANTHER" id="PTHR43008:SF8">
    <property type="entry name" value="BENZIL REDUCTASE ((S)-BENZOIN FORMING) IRC24"/>
    <property type="match status" value="1"/>
</dbReference>
<keyword evidence="3" id="KW-0560">Oxidoreductase</keyword>